<sequence>MERYNALIGVMIEKLGQTYKDLKYQVEGMESILNGHTEEERLRTPELLTLNEFLLTYRELMADVERRFPGIKDF</sequence>
<accession>A0ABT4Q780</accession>
<dbReference type="RefSeq" id="WP_269881129.1">
    <property type="nucleotide sequence ID" value="NZ_JAQAGZ010000005.1"/>
</dbReference>
<organism evidence="1 2">
    <name type="scientific">Paenibacillus gyeongsangnamensis</name>
    <dbReference type="NCBI Taxonomy" id="3388067"/>
    <lineage>
        <taxon>Bacteria</taxon>
        <taxon>Bacillati</taxon>
        <taxon>Bacillota</taxon>
        <taxon>Bacilli</taxon>
        <taxon>Bacillales</taxon>
        <taxon>Paenibacillaceae</taxon>
        <taxon>Paenibacillus</taxon>
    </lineage>
</organism>
<name>A0ABT4Q780_9BACL</name>
<evidence type="ECO:0000313" key="2">
    <source>
        <dbReference type="Proteomes" id="UP001527882"/>
    </source>
</evidence>
<dbReference type="EMBL" id="JAQAGZ010000005">
    <property type="protein sequence ID" value="MCZ8512683.1"/>
    <property type="molecule type" value="Genomic_DNA"/>
</dbReference>
<dbReference type="Proteomes" id="UP001527882">
    <property type="component" value="Unassembled WGS sequence"/>
</dbReference>
<comment type="caution">
    <text evidence="1">The sequence shown here is derived from an EMBL/GenBank/DDBJ whole genome shotgun (WGS) entry which is preliminary data.</text>
</comment>
<reference evidence="1 2" key="1">
    <citation type="submission" date="2022-12" db="EMBL/GenBank/DDBJ databases">
        <title>Draft genome sequence of Paenibacillus sp. dW9.</title>
        <authorList>
            <person name="Choi E.-W."/>
            <person name="Kim D.-U."/>
        </authorList>
    </citation>
    <scope>NUCLEOTIDE SEQUENCE [LARGE SCALE GENOMIC DNA]</scope>
    <source>
        <strain evidence="2">dW9</strain>
    </source>
</reference>
<evidence type="ECO:0000313" key="1">
    <source>
        <dbReference type="EMBL" id="MCZ8512683.1"/>
    </source>
</evidence>
<keyword evidence="2" id="KW-1185">Reference proteome</keyword>
<proteinExistence type="predicted"/>
<protein>
    <submittedName>
        <fullName evidence="1">Uncharacterized protein</fullName>
    </submittedName>
</protein>
<gene>
    <name evidence="1" type="ORF">O9H85_09705</name>
</gene>